<comment type="subcellular location">
    <subcellularLocation>
        <location evidence="1">Membrane</location>
        <topology evidence="1">Multi-pass membrane protein</topology>
    </subcellularLocation>
</comment>
<feature type="transmembrane region" description="Helical" evidence="5">
    <location>
        <begin position="341"/>
        <end position="358"/>
    </location>
</feature>
<feature type="transmembrane region" description="Helical" evidence="5">
    <location>
        <begin position="51"/>
        <end position="73"/>
    </location>
</feature>
<organism evidence="7 8">
    <name type="scientific">Oikopleura dioica</name>
    <name type="common">Tunicate</name>
    <dbReference type="NCBI Taxonomy" id="34765"/>
    <lineage>
        <taxon>Eukaryota</taxon>
        <taxon>Metazoa</taxon>
        <taxon>Chordata</taxon>
        <taxon>Tunicata</taxon>
        <taxon>Appendicularia</taxon>
        <taxon>Copelata</taxon>
        <taxon>Oikopleuridae</taxon>
        <taxon>Oikopleura</taxon>
    </lineage>
</organism>
<keyword evidence="2 5" id="KW-0812">Transmembrane</keyword>
<feature type="transmembrane region" description="Helical" evidence="5">
    <location>
        <begin position="94"/>
        <end position="119"/>
    </location>
</feature>
<sequence length="429" mass="47233">MDSSTEQLVPRESVTSSEGVSKFGAIFIVCNAALGAGLLNFPYAYALAGGWRISLIMQIIVLALSIVGLHFLAKAAKEKNVSNYQDTVREVVGVRFGVMSMTFIMLYTFGCCITFQIVLGDQLDLVFEQIFSNTNVWYLDRRFTITVIGFVSILPLCIPKDIGFLRHASLLGFLSCIFVVFVIVTRYADPTPDQDPRPSVVPEWPYSISSFMSALPSLFFAYQCHVSSVPIYSSMADKSPKSWLLVAGLALISCCFVYTLAGTFGYLSFGLDVNPDILKSYPANDPLVIVARALIAVVMITSYPILAFCGRSAFLSISGLDTFYDEIPEEEKIRKEKWRRIVPTIVWFTAALALAISVPNIADVISVIGSLAAFFIMIFPGLIMVDLAVDHVGWHKSFMKILQVSIGSILIITGVWIFGVTTTLAILNF</sequence>
<feature type="transmembrane region" description="Helical" evidence="5">
    <location>
        <begin position="170"/>
        <end position="188"/>
    </location>
</feature>
<reference evidence="7 8" key="1">
    <citation type="submission" date="2021-04" db="EMBL/GenBank/DDBJ databases">
        <authorList>
            <person name="Bliznina A."/>
        </authorList>
    </citation>
    <scope>NUCLEOTIDE SEQUENCE [LARGE SCALE GENOMIC DNA]</scope>
</reference>
<keyword evidence="4 5" id="KW-0472">Membrane</keyword>
<evidence type="ECO:0000256" key="5">
    <source>
        <dbReference type="SAM" id="Phobius"/>
    </source>
</evidence>
<dbReference type="EMBL" id="OU015568">
    <property type="protein sequence ID" value="CAG5087908.1"/>
    <property type="molecule type" value="Genomic_DNA"/>
</dbReference>
<gene>
    <name evidence="7" type="ORF">OKIOD_LOCUS3223</name>
</gene>
<protein>
    <submittedName>
        <fullName evidence="7">Oidioi.mRNA.OKI2018_I69.PAR.g11665.t1.cds</fullName>
    </submittedName>
</protein>
<feature type="transmembrane region" description="Helical" evidence="5">
    <location>
        <begin position="243"/>
        <end position="267"/>
    </location>
</feature>
<dbReference type="InterPro" id="IPR013057">
    <property type="entry name" value="AA_transpt_TM"/>
</dbReference>
<evidence type="ECO:0000256" key="4">
    <source>
        <dbReference type="ARBA" id="ARBA00023136"/>
    </source>
</evidence>
<name>A0ABN7RXG3_OIKDI</name>
<accession>A0ABN7RXG3</accession>
<evidence type="ECO:0000313" key="8">
    <source>
        <dbReference type="Proteomes" id="UP001158576"/>
    </source>
</evidence>
<keyword evidence="8" id="KW-1185">Reference proteome</keyword>
<feature type="transmembrane region" description="Helical" evidence="5">
    <location>
        <begin position="364"/>
        <end position="389"/>
    </location>
</feature>
<feature type="domain" description="Amino acid transporter transmembrane" evidence="6">
    <location>
        <begin position="23"/>
        <end position="416"/>
    </location>
</feature>
<keyword evidence="3 5" id="KW-1133">Transmembrane helix</keyword>
<evidence type="ECO:0000256" key="1">
    <source>
        <dbReference type="ARBA" id="ARBA00004141"/>
    </source>
</evidence>
<feature type="transmembrane region" description="Helical" evidence="5">
    <location>
        <begin position="287"/>
        <end position="309"/>
    </location>
</feature>
<evidence type="ECO:0000259" key="6">
    <source>
        <dbReference type="Pfam" id="PF01490"/>
    </source>
</evidence>
<dbReference type="PANTHER" id="PTHR22950:SF652">
    <property type="entry name" value="TRANSMEMBRANE AMINO ACID TRANSPORTER FAMILY PROTEIN"/>
    <property type="match status" value="1"/>
</dbReference>
<feature type="transmembrane region" description="Helical" evidence="5">
    <location>
        <begin position="23"/>
        <end position="45"/>
    </location>
</feature>
<dbReference type="Pfam" id="PF01490">
    <property type="entry name" value="Aa_trans"/>
    <property type="match status" value="1"/>
</dbReference>
<dbReference type="PANTHER" id="PTHR22950">
    <property type="entry name" value="AMINO ACID TRANSPORTER"/>
    <property type="match status" value="1"/>
</dbReference>
<evidence type="ECO:0000256" key="2">
    <source>
        <dbReference type="ARBA" id="ARBA00022692"/>
    </source>
</evidence>
<feature type="transmembrane region" description="Helical" evidence="5">
    <location>
        <begin position="139"/>
        <end position="158"/>
    </location>
</feature>
<feature type="transmembrane region" description="Helical" evidence="5">
    <location>
        <begin position="204"/>
        <end position="222"/>
    </location>
</feature>
<evidence type="ECO:0000313" key="7">
    <source>
        <dbReference type="EMBL" id="CAG5087908.1"/>
    </source>
</evidence>
<evidence type="ECO:0000256" key="3">
    <source>
        <dbReference type="ARBA" id="ARBA00022989"/>
    </source>
</evidence>
<proteinExistence type="predicted"/>
<dbReference type="Proteomes" id="UP001158576">
    <property type="component" value="Chromosome PAR"/>
</dbReference>
<feature type="transmembrane region" description="Helical" evidence="5">
    <location>
        <begin position="401"/>
        <end position="427"/>
    </location>
</feature>